<reference evidence="1" key="1">
    <citation type="submission" date="2022-08" db="EMBL/GenBank/DDBJ databases">
        <title>Genome Sequence of Fusarium decemcellulare.</title>
        <authorList>
            <person name="Buettner E."/>
        </authorList>
    </citation>
    <scope>NUCLEOTIDE SEQUENCE</scope>
    <source>
        <strain evidence="1">Babe19</strain>
    </source>
</reference>
<dbReference type="Proteomes" id="UP001148629">
    <property type="component" value="Unassembled WGS sequence"/>
</dbReference>
<gene>
    <name evidence="1" type="ORF">NM208_g2157</name>
</gene>
<comment type="caution">
    <text evidence="1">The sequence shown here is derived from an EMBL/GenBank/DDBJ whole genome shotgun (WGS) entry which is preliminary data.</text>
</comment>
<dbReference type="EMBL" id="JANRMS010000124">
    <property type="protein sequence ID" value="KAJ3546136.1"/>
    <property type="molecule type" value="Genomic_DNA"/>
</dbReference>
<protein>
    <submittedName>
        <fullName evidence="1">Uncharacterized protein</fullName>
    </submittedName>
</protein>
<accession>A0ACC1STK0</accession>
<organism evidence="1 2">
    <name type="scientific">Fusarium decemcellulare</name>
    <dbReference type="NCBI Taxonomy" id="57161"/>
    <lineage>
        <taxon>Eukaryota</taxon>
        <taxon>Fungi</taxon>
        <taxon>Dikarya</taxon>
        <taxon>Ascomycota</taxon>
        <taxon>Pezizomycotina</taxon>
        <taxon>Sordariomycetes</taxon>
        <taxon>Hypocreomycetidae</taxon>
        <taxon>Hypocreales</taxon>
        <taxon>Nectriaceae</taxon>
        <taxon>Fusarium</taxon>
        <taxon>Fusarium decemcellulare species complex</taxon>
    </lineage>
</organism>
<evidence type="ECO:0000313" key="1">
    <source>
        <dbReference type="EMBL" id="KAJ3546136.1"/>
    </source>
</evidence>
<evidence type="ECO:0000313" key="2">
    <source>
        <dbReference type="Proteomes" id="UP001148629"/>
    </source>
</evidence>
<proteinExistence type="predicted"/>
<name>A0ACC1STK0_9HYPO</name>
<sequence>MSDPSQDPNIGRQLCEWVQNSLRLHADFPRKQQLALQFLHSVRGINSELSWWSDRLGVQTPFGRRLLSFQLSMSYKIIEFGMVVPNMNMSYGLVHANLACLSLFAATGRLSNTPLNEETCNALVDLRRFIELHGCFNSLWPQLMDYEVGQPSEIGPRVVEKPIPNTYIKTRILGTQSNATGRIAKVLSSGDTDTLMNDRIDNWQKSGCTADAMGVRRYPILVNASPATLM</sequence>
<keyword evidence="2" id="KW-1185">Reference proteome</keyword>